<proteinExistence type="inferred from homology"/>
<accession>A0A6J6JEY5</accession>
<evidence type="ECO:0000313" key="7">
    <source>
        <dbReference type="EMBL" id="CAB4613436.1"/>
    </source>
</evidence>
<dbReference type="PANTHER" id="PTHR43820">
    <property type="entry name" value="HIGH-AFFINITY BRANCHED-CHAIN AMINO ACID TRANSPORT ATP-BINDING PROTEIN LIVF"/>
    <property type="match status" value="1"/>
</dbReference>
<reference evidence="8" key="1">
    <citation type="submission" date="2020-05" db="EMBL/GenBank/DDBJ databases">
        <authorList>
            <person name="Chiriac C."/>
            <person name="Salcher M."/>
            <person name="Ghai R."/>
            <person name="Kavagutti S V."/>
        </authorList>
    </citation>
    <scope>NUCLEOTIDE SEQUENCE</scope>
</reference>
<sequence length="235" mass="24609">MTPILELSNIRGGYGAIDVLHGVNLKLEAGQVHALLGPNGAGKTTTLGVCSGQIVPSGGQLLISGREVNGVSSDSLARAGVCLVPEGRGIFPNLTVTENLRMFTHAGASVSDVQEKAFSQFPRLKERRKQIAGTMSGGEQQMLAMSRALAVNPSLLLLDELSMGLAPLIVEELYERVAELAADGISILVVEQFAQAVLGVSTVASIMLHGRITRTGPPAEIAEELTEAYLGGTTH</sequence>
<comment type="similarity">
    <text evidence="1">Belongs to the ABC transporter superfamily.</text>
</comment>
<dbReference type="EMBL" id="CAFBNA010000131">
    <property type="protein sequence ID" value="CAB4944068.1"/>
    <property type="molecule type" value="Genomic_DNA"/>
</dbReference>
<dbReference type="Gene3D" id="3.40.50.300">
    <property type="entry name" value="P-loop containing nucleotide triphosphate hydrolases"/>
    <property type="match status" value="1"/>
</dbReference>
<keyword evidence="4" id="KW-0067">ATP-binding</keyword>
<evidence type="ECO:0000313" key="9">
    <source>
        <dbReference type="EMBL" id="CAB4944068.1"/>
    </source>
</evidence>
<dbReference type="SUPFAM" id="SSF52540">
    <property type="entry name" value="P-loop containing nucleoside triphosphate hydrolases"/>
    <property type="match status" value="1"/>
</dbReference>
<dbReference type="InterPro" id="IPR027417">
    <property type="entry name" value="P-loop_NTPase"/>
</dbReference>
<dbReference type="Pfam" id="PF00005">
    <property type="entry name" value="ABC_tran"/>
    <property type="match status" value="1"/>
</dbReference>
<dbReference type="PROSITE" id="PS00211">
    <property type="entry name" value="ABC_TRANSPORTER_1"/>
    <property type="match status" value="1"/>
</dbReference>
<keyword evidence="3" id="KW-0547">Nucleotide-binding</keyword>
<feature type="domain" description="ABC transporter" evidence="6">
    <location>
        <begin position="5"/>
        <end position="234"/>
    </location>
</feature>
<dbReference type="InterPro" id="IPR003439">
    <property type="entry name" value="ABC_transporter-like_ATP-bd"/>
</dbReference>
<evidence type="ECO:0000256" key="1">
    <source>
        <dbReference type="ARBA" id="ARBA00005417"/>
    </source>
</evidence>
<dbReference type="AlphaFoldDB" id="A0A6J6JEY5"/>
<evidence type="ECO:0000256" key="4">
    <source>
        <dbReference type="ARBA" id="ARBA00022840"/>
    </source>
</evidence>
<evidence type="ECO:0000313" key="8">
    <source>
        <dbReference type="EMBL" id="CAB4635661.1"/>
    </source>
</evidence>
<keyword evidence="5" id="KW-0029">Amino-acid transport</keyword>
<evidence type="ECO:0000259" key="6">
    <source>
        <dbReference type="PROSITE" id="PS50893"/>
    </source>
</evidence>
<dbReference type="GO" id="GO:0016887">
    <property type="term" value="F:ATP hydrolysis activity"/>
    <property type="evidence" value="ECO:0007669"/>
    <property type="project" value="InterPro"/>
</dbReference>
<dbReference type="SMART" id="SM00382">
    <property type="entry name" value="AAA"/>
    <property type="match status" value="1"/>
</dbReference>
<dbReference type="GO" id="GO:0005524">
    <property type="term" value="F:ATP binding"/>
    <property type="evidence" value="ECO:0007669"/>
    <property type="project" value="UniProtKB-KW"/>
</dbReference>
<dbReference type="InterPro" id="IPR017871">
    <property type="entry name" value="ABC_transporter-like_CS"/>
</dbReference>
<gene>
    <name evidence="7" type="ORF">UFOPK1827_01440</name>
    <name evidence="8" type="ORF">UFOPK2000_01005</name>
    <name evidence="9" type="ORF">UFOPK3708_01620</name>
</gene>
<protein>
    <submittedName>
        <fullName evidence="8">Unannotated protein</fullName>
    </submittedName>
</protein>
<dbReference type="PANTHER" id="PTHR43820:SF4">
    <property type="entry name" value="HIGH-AFFINITY BRANCHED-CHAIN AMINO ACID TRANSPORT ATP-BINDING PROTEIN LIVF"/>
    <property type="match status" value="1"/>
</dbReference>
<dbReference type="PROSITE" id="PS50893">
    <property type="entry name" value="ABC_TRANSPORTER_2"/>
    <property type="match status" value="1"/>
</dbReference>
<dbReference type="CDD" id="cd03224">
    <property type="entry name" value="ABC_TM1139_LivF_branched"/>
    <property type="match status" value="1"/>
</dbReference>
<evidence type="ECO:0000256" key="3">
    <source>
        <dbReference type="ARBA" id="ARBA00022741"/>
    </source>
</evidence>
<evidence type="ECO:0000256" key="5">
    <source>
        <dbReference type="ARBA" id="ARBA00022970"/>
    </source>
</evidence>
<organism evidence="8">
    <name type="scientific">freshwater metagenome</name>
    <dbReference type="NCBI Taxonomy" id="449393"/>
    <lineage>
        <taxon>unclassified sequences</taxon>
        <taxon>metagenomes</taxon>
        <taxon>ecological metagenomes</taxon>
    </lineage>
</organism>
<dbReference type="EMBL" id="CAEZVK010000106">
    <property type="protein sequence ID" value="CAB4635661.1"/>
    <property type="molecule type" value="Genomic_DNA"/>
</dbReference>
<dbReference type="GO" id="GO:0015807">
    <property type="term" value="P:L-amino acid transport"/>
    <property type="evidence" value="ECO:0007669"/>
    <property type="project" value="TreeGrafter"/>
</dbReference>
<dbReference type="EMBL" id="CAEZUO010000079">
    <property type="protein sequence ID" value="CAB4613436.1"/>
    <property type="molecule type" value="Genomic_DNA"/>
</dbReference>
<dbReference type="GO" id="GO:0015658">
    <property type="term" value="F:branched-chain amino acid transmembrane transporter activity"/>
    <property type="evidence" value="ECO:0007669"/>
    <property type="project" value="TreeGrafter"/>
</dbReference>
<evidence type="ECO:0000256" key="2">
    <source>
        <dbReference type="ARBA" id="ARBA00022448"/>
    </source>
</evidence>
<name>A0A6J6JEY5_9ZZZZ</name>
<dbReference type="InterPro" id="IPR052156">
    <property type="entry name" value="BCAA_Transport_ATP-bd_LivF"/>
</dbReference>
<keyword evidence="2" id="KW-0813">Transport</keyword>
<dbReference type="InterPro" id="IPR003593">
    <property type="entry name" value="AAA+_ATPase"/>
</dbReference>